<dbReference type="PANTHER" id="PTHR24198:SF165">
    <property type="entry name" value="ANKYRIN REPEAT-CONTAINING PROTEIN-RELATED"/>
    <property type="match status" value="1"/>
</dbReference>
<dbReference type="OrthoDB" id="194358at2759"/>
<dbReference type="AlphaFoldDB" id="A0A1V9ZHY4"/>
<feature type="repeat" description="ANK" evidence="3">
    <location>
        <begin position="585"/>
        <end position="617"/>
    </location>
</feature>
<dbReference type="Gene3D" id="1.10.510.10">
    <property type="entry name" value="Transferase(Phosphotransferase) domain 1"/>
    <property type="match status" value="1"/>
</dbReference>
<feature type="repeat" description="ANK" evidence="3">
    <location>
        <begin position="253"/>
        <end position="285"/>
    </location>
</feature>
<feature type="repeat" description="ANK" evidence="3">
    <location>
        <begin position="419"/>
        <end position="451"/>
    </location>
</feature>
<dbReference type="InterPro" id="IPR002110">
    <property type="entry name" value="Ankyrin_rpt"/>
</dbReference>
<feature type="repeat" description="ANK" evidence="3">
    <location>
        <begin position="452"/>
        <end position="484"/>
    </location>
</feature>
<dbReference type="PROSITE" id="PS50011">
    <property type="entry name" value="PROTEIN_KINASE_DOM"/>
    <property type="match status" value="1"/>
</dbReference>
<dbReference type="EMBL" id="JNBR01000103">
    <property type="protein sequence ID" value="OQR97511.1"/>
    <property type="molecule type" value="Genomic_DNA"/>
</dbReference>
<dbReference type="SUPFAM" id="SSF56112">
    <property type="entry name" value="Protein kinase-like (PK-like)"/>
    <property type="match status" value="1"/>
</dbReference>
<organism evidence="5 6">
    <name type="scientific">Achlya hypogyna</name>
    <name type="common">Oomycete</name>
    <name type="synonym">Protoachlya hypogyna</name>
    <dbReference type="NCBI Taxonomy" id="1202772"/>
    <lineage>
        <taxon>Eukaryota</taxon>
        <taxon>Sar</taxon>
        <taxon>Stramenopiles</taxon>
        <taxon>Oomycota</taxon>
        <taxon>Saprolegniomycetes</taxon>
        <taxon>Saprolegniales</taxon>
        <taxon>Achlyaceae</taxon>
        <taxon>Achlya</taxon>
    </lineage>
</organism>
<feature type="repeat" description="ANK" evidence="3">
    <location>
        <begin position="205"/>
        <end position="237"/>
    </location>
</feature>
<comment type="caution">
    <text evidence="5">The sequence shown here is derived from an EMBL/GenBank/DDBJ whole genome shotgun (WGS) entry which is preliminary data.</text>
</comment>
<evidence type="ECO:0000259" key="4">
    <source>
        <dbReference type="PROSITE" id="PS50011"/>
    </source>
</evidence>
<keyword evidence="2 3" id="KW-0040">ANK repeat</keyword>
<dbReference type="InterPro" id="IPR000719">
    <property type="entry name" value="Prot_kinase_dom"/>
</dbReference>
<dbReference type="GO" id="GO:0005524">
    <property type="term" value="F:ATP binding"/>
    <property type="evidence" value="ECO:0007669"/>
    <property type="project" value="InterPro"/>
</dbReference>
<sequence length="990" mass="104294">MGWPFKSDDSKLRDAAKDGCIVRTSALLQAGADVGASDWAGDTALHKAAEKGQAAVITLLLQAGADPNRRNIVIRQTGAEGITMGAGRVPLHYATLYGHTHAVAALLQGRTPADYATLFGDAPTAPLEGNADPSATSSDGETALHWAARHRFPAIVAALIQYRVDVNVANERGKMALDIAAKRGFDEIVSVLLAAGASVHHASVDAWTPLHQAAQSGNDSVVARILTAGAEVDAANKVDVTPTKANRLMGGKDGDTPLHVAARLGFEGVVAVLVQHQANTYLFNYTGKTALALAKANTTVYFLLEDAMRIQADDDAYRCSQEEKLLQASQYGDERRVAELLASGVEPNSFTSARTALHWGAANGHAGIVAQLLDAGADTDPVQPSNGWTPLAVAAAFGHTHVVARLLESYASIYQTDNDGNTPLLLAASHGANDVVVMLLQAQSDIRAVNQAGNTALHLAAESGQAQVVATMLAAAAPLHDRNNAGDTALQLAIRGQHGPVVTLLAPLVTSQESTLAEAVAVGDIAAMHRCLQGGLHIDQRTKVCDANVQVSGQTLLLLAIECGQVAMVNALLQAFASVDQPGSDGATPLEVACASGDEAIIALLLANGADANARQKDGHLLLHRTIAKGTDAVIALLLKHRADVDAIDASGQTPLHLSVANRRPMIAASLLAYGADSSVPDAVRLNVPAPQTTSAGDTPLVLAMKTLQADLAQLLYEHSAASPADITVDELEQEQRIRAGGQGIVNKATYKGATVAVKSVLHDLEAPSLRDECNLLRQCASPFILPLLGVVDDGASLQLVLPFMDAGNLRDYLDATKALGEVPMVLTTLQIAWAVAQALVHLHDRRLMHRDLKSENVLLCTKHYIKVADLGSARATDTATMTQAVGTLSWIAPEVFNGGKYDHSADVYSFGVLLTELETQQRPYWDSDLRGFQLTDAIRAGSVRPTLSPTCALWYKELTEACLAFDPEQRPTAADIVRLIEAQAAATSS</sequence>
<dbReference type="InterPro" id="IPR001245">
    <property type="entry name" value="Ser-Thr/Tyr_kinase_cat_dom"/>
</dbReference>
<evidence type="ECO:0000256" key="3">
    <source>
        <dbReference type="PROSITE-ProRule" id="PRU00023"/>
    </source>
</evidence>
<dbReference type="SMART" id="SM00220">
    <property type="entry name" value="S_TKc"/>
    <property type="match status" value="1"/>
</dbReference>
<dbReference type="Pfam" id="PF12796">
    <property type="entry name" value="Ank_2"/>
    <property type="match status" value="6"/>
</dbReference>
<dbReference type="Pfam" id="PF00069">
    <property type="entry name" value="Pkinase"/>
    <property type="match status" value="1"/>
</dbReference>
<protein>
    <submittedName>
        <fullName evidence="5">Ankyrin 2,3/unc44</fullName>
    </submittedName>
</protein>
<dbReference type="PRINTS" id="PR00109">
    <property type="entry name" value="TYRKINASE"/>
</dbReference>
<gene>
    <name evidence="5" type="ORF">ACHHYP_10903</name>
</gene>
<accession>A0A1V9ZHY4</accession>
<dbReference type="InterPro" id="IPR011009">
    <property type="entry name" value="Kinase-like_dom_sf"/>
</dbReference>
<dbReference type="STRING" id="1202772.A0A1V9ZHY4"/>
<dbReference type="Pfam" id="PF00023">
    <property type="entry name" value="Ank"/>
    <property type="match status" value="2"/>
</dbReference>
<dbReference type="GO" id="GO:0004672">
    <property type="term" value="F:protein kinase activity"/>
    <property type="evidence" value="ECO:0007669"/>
    <property type="project" value="InterPro"/>
</dbReference>
<feature type="repeat" description="ANK" evidence="3">
    <location>
        <begin position="172"/>
        <end position="204"/>
    </location>
</feature>
<dbReference type="SUPFAM" id="SSF48403">
    <property type="entry name" value="Ankyrin repeat"/>
    <property type="match status" value="3"/>
</dbReference>
<feature type="repeat" description="ANK" evidence="3">
    <location>
        <begin position="40"/>
        <end position="72"/>
    </location>
</feature>
<name>A0A1V9ZHY4_ACHHY</name>
<dbReference type="PRINTS" id="PR01415">
    <property type="entry name" value="ANKYRIN"/>
</dbReference>
<evidence type="ECO:0000256" key="1">
    <source>
        <dbReference type="ARBA" id="ARBA00022737"/>
    </source>
</evidence>
<dbReference type="PANTHER" id="PTHR24198">
    <property type="entry name" value="ANKYRIN REPEAT AND PROTEIN KINASE DOMAIN-CONTAINING PROTEIN"/>
    <property type="match status" value="1"/>
</dbReference>
<dbReference type="InterPro" id="IPR008271">
    <property type="entry name" value="Ser/Thr_kinase_AS"/>
</dbReference>
<dbReference type="SMART" id="SM00248">
    <property type="entry name" value="ANK"/>
    <property type="match status" value="16"/>
</dbReference>
<evidence type="ECO:0000313" key="6">
    <source>
        <dbReference type="Proteomes" id="UP000243579"/>
    </source>
</evidence>
<feature type="repeat" description="ANK" evidence="3">
    <location>
        <begin position="139"/>
        <end position="171"/>
    </location>
</feature>
<feature type="domain" description="Protein kinase" evidence="4">
    <location>
        <begin position="732"/>
        <end position="987"/>
    </location>
</feature>
<proteinExistence type="predicted"/>
<feature type="repeat" description="ANK" evidence="3">
    <location>
        <begin position="618"/>
        <end position="650"/>
    </location>
</feature>
<dbReference type="Gene3D" id="1.25.40.20">
    <property type="entry name" value="Ankyrin repeat-containing domain"/>
    <property type="match status" value="7"/>
</dbReference>
<dbReference type="InterPro" id="IPR036770">
    <property type="entry name" value="Ankyrin_rpt-contain_sf"/>
</dbReference>
<keyword evidence="1" id="KW-0677">Repeat</keyword>
<evidence type="ECO:0000256" key="2">
    <source>
        <dbReference type="ARBA" id="ARBA00023043"/>
    </source>
</evidence>
<feature type="repeat" description="ANK" evidence="3">
    <location>
        <begin position="651"/>
        <end position="683"/>
    </location>
</feature>
<keyword evidence="6" id="KW-1185">Reference proteome</keyword>
<dbReference type="PROSITE" id="PS00108">
    <property type="entry name" value="PROTEIN_KINASE_ST"/>
    <property type="match status" value="1"/>
</dbReference>
<reference evidence="5 6" key="1">
    <citation type="journal article" date="2014" name="Genome Biol. Evol.">
        <title>The secreted proteins of Achlya hypogyna and Thraustotheca clavata identify the ancestral oomycete secretome and reveal gene acquisitions by horizontal gene transfer.</title>
        <authorList>
            <person name="Misner I."/>
            <person name="Blouin N."/>
            <person name="Leonard G."/>
            <person name="Richards T.A."/>
            <person name="Lane C.E."/>
        </authorList>
    </citation>
    <scope>NUCLEOTIDE SEQUENCE [LARGE SCALE GENOMIC DNA]</scope>
    <source>
        <strain evidence="5 6">ATCC 48635</strain>
    </source>
</reference>
<evidence type="ECO:0000313" key="5">
    <source>
        <dbReference type="EMBL" id="OQR97511.1"/>
    </source>
</evidence>
<dbReference type="Proteomes" id="UP000243579">
    <property type="component" value="Unassembled WGS sequence"/>
</dbReference>
<dbReference type="PROSITE" id="PS50088">
    <property type="entry name" value="ANK_REPEAT"/>
    <property type="match status" value="12"/>
</dbReference>
<feature type="repeat" description="ANK" evidence="3">
    <location>
        <begin position="386"/>
        <end position="418"/>
    </location>
</feature>
<feature type="repeat" description="ANK" evidence="3">
    <location>
        <begin position="352"/>
        <end position="384"/>
    </location>
</feature>
<dbReference type="PROSITE" id="PS50297">
    <property type="entry name" value="ANK_REP_REGION"/>
    <property type="match status" value="11"/>
</dbReference>